<gene>
    <name evidence="1" type="ORF">L6452_39206</name>
</gene>
<dbReference type="Proteomes" id="UP001055879">
    <property type="component" value="Linkage Group LG15"/>
</dbReference>
<keyword evidence="2" id="KW-1185">Reference proteome</keyword>
<protein>
    <submittedName>
        <fullName evidence="1">Uncharacterized protein</fullName>
    </submittedName>
</protein>
<comment type="caution">
    <text evidence="1">The sequence shown here is derived from an EMBL/GenBank/DDBJ whole genome shotgun (WGS) entry which is preliminary data.</text>
</comment>
<reference evidence="1 2" key="2">
    <citation type="journal article" date="2022" name="Mol. Ecol. Resour.">
        <title>The genomes of chicory, endive, great burdock and yacon provide insights into Asteraceae paleo-polyploidization history and plant inulin production.</title>
        <authorList>
            <person name="Fan W."/>
            <person name="Wang S."/>
            <person name="Wang H."/>
            <person name="Wang A."/>
            <person name="Jiang F."/>
            <person name="Liu H."/>
            <person name="Zhao H."/>
            <person name="Xu D."/>
            <person name="Zhang Y."/>
        </authorList>
    </citation>
    <scope>NUCLEOTIDE SEQUENCE [LARGE SCALE GENOMIC DNA]</scope>
    <source>
        <strain evidence="2">cv. Niubang</strain>
    </source>
</reference>
<reference evidence="2" key="1">
    <citation type="journal article" date="2022" name="Mol. Ecol. Resour.">
        <title>The genomes of chicory, endive, great burdock and yacon provide insights into Asteraceae palaeo-polyploidization history and plant inulin production.</title>
        <authorList>
            <person name="Fan W."/>
            <person name="Wang S."/>
            <person name="Wang H."/>
            <person name="Wang A."/>
            <person name="Jiang F."/>
            <person name="Liu H."/>
            <person name="Zhao H."/>
            <person name="Xu D."/>
            <person name="Zhang Y."/>
        </authorList>
    </citation>
    <scope>NUCLEOTIDE SEQUENCE [LARGE SCALE GENOMIC DNA]</scope>
    <source>
        <strain evidence="2">cv. Niubang</strain>
    </source>
</reference>
<accession>A0ACB8XRV7</accession>
<proteinExistence type="predicted"/>
<name>A0ACB8XRV7_ARCLA</name>
<organism evidence="1 2">
    <name type="scientific">Arctium lappa</name>
    <name type="common">Greater burdock</name>
    <name type="synonym">Lappa major</name>
    <dbReference type="NCBI Taxonomy" id="4217"/>
    <lineage>
        <taxon>Eukaryota</taxon>
        <taxon>Viridiplantae</taxon>
        <taxon>Streptophyta</taxon>
        <taxon>Embryophyta</taxon>
        <taxon>Tracheophyta</taxon>
        <taxon>Spermatophyta</taxon>
        <taxon>Magnoliopsida</taxon>
        <taxon>eudicotyledons</taxon>
        <taxon>Gunneridae</taxon>
        <taxon>Pentapetalae</taxon>
        <taxon>asterids</taxon>
        <taxon>campanulids</taxon>
        <taxon>Asterales</taxon>
        <taxon>Asteraceae</taxon>
        <taxon>Carduoideae</taxon>
        <taxon>Cardueae</taxon>
        <taxon>Arctiinae</taxon>
        <taxon>Arctium</taxon>
    </lineage>
</organism>
<evidence type="ECO:0000313" key="2">
    <source>
        <dbReference type="Proteomes" id="UP001055879"/>
    </source>
</evidence>
<sequence>MTPIHTHLHFCLHDIVNNTTPTSMRVAQSTITSTSFGFIDVADDKLTVGPQPNSTAVDTMSTTDTLSCFPKFLLYIASFQFKMLNDLRRDRKRMATNGNNYTTTKPPPNPSPLRNAKFFQEVDDILLASTLQFCSIAGFVWLTIDEDCRNILEENKESKALLNVDT</sequence>
<evidence type="ECO:0000313" key="1">
    <source>
        <dbReference type="EMBL" id="KAI3673094.1"/>
    </source>
</evidence>
<dbReference type="EMBL" id="CM042061">
    <property type="protein sequence ID" value="KAI3673094.1"/>
    <property type="molecule type" value="Genomic_DNA"/>
</dbReference>